<sequence>MNKRLKSTIVFSSLFLVSIPVVLASCTQEKEKPAIKSTPKKSLLEENIKISDPTVVKQTRPLVALEPAKPIQILLNNIDKNLKFVDNKYVLSFKLDSSYQDKYIQVQLTKPNNNDELITSNKAKISKDGSVQVSFANLEDNNEYLINKIFIYQEINSNNGSNHQISNPKDDLSVFTKLSDIQLEANSQLTEYYYEEFKIKLNNLLKWKNKELVLVVENQKTKERFESLRSKIENINQDFFFLYLYSVYDQYKIVELKYFNEEYKDKKDNKDEYISIPLSDEIKNQIFTVKYKTNLKANPFTNEKDKERLYVLNGLKYLSNDNKTFYFYYSDRADILDQNTKKNIIKYVSETTPVEEYNKKFFIIKSKEELLSTFKSGALDIDNVVTTNFDKKDLLVLLFKDYTSGYFRPEYRIKVPKRVDINSQTKTINVELEENNEAPWFKTKKDVSKRSNTIPTANFQNYPIFLLEVDKIDNLSEYNLKFDFKDKEKDETIEWDSLPWNE</sequence>
<proteinExistence type="predicted"/>
<dbReference type="PATRIC" id="fig|42094.4.peg.381"/>
<name>A0A0C5S1W3_9BACT</name>
<feature type="chain" id="PRO_5002190655" description="Lipoprotein" evidence="1">
    <location>
        <begin position="25"/>
        <end position="502"/>
    </location>
</feature>
<reference evidence="2 3" key="1">
    <citation type="journal article" date="2015" name="Genome Announc.">
        <title>Genome Sequence of Ureaplasma diversum Strain ATCC 49782.</title>
        <authorList>
            <person name="Marques L.M."/>
            <person name="Guimaraes A.M."/>
            <person name="Martins H.B."/>
            <person name="Rezende I.S."/>
            <person name="Barbosa M.S."/>
            <person name="Campos G.B."/>
            <person name="do Nascimento N.C."/>
            <person name="Dos Santos A.P."/>
            <person name="Amorim A.T."/>
            <person name="Santos V.M."/>
            <person name="Messick J.B."/>
            <person name="Timenetsky J."/>
        </authorList>
    </citation>
    <scope>NUCLEOTIDE SEQUENCE [LARGE SCALE GENOMIC DNA]</scope>
    <source>
        <strain evidence="2 3">ATCC 49782</strain>
    </source>
</reference>
<organism evidence="2 3">
    <name type="scientific">Ureaplasma diversum</name>
    <dbReference type="NCBI Taxonomy" id="42094"/>
    <lineage>
        <taxon>Bacteria</taxon>
        <taxon>Bacillati</taxon>
        <taxon>Mycoplasmatota</taxon>
        <taxon>Mycoplasmoidales</taxon>
        <taxon>Mycoplasmoidaceae</taxon>
        <taxon>Ureaplasma</taxon>
    </lineage>
</organism>
<feature type="signal peptide" evidence="1">
    <location>
        <begin position="1"/>
        <end position="24"/>
    </location>
</feature>
<evidence type="ECO:0000313" key="3">
    <source>
        <dbReference type="Proteomes" id="UP000032261"/>
    </source>
</evidence>
<dbReference type="EMBL" id="CP009770">
    <property type="protein sequence ID" value="AJQ45355.1"/>
    <property type="molecule type" value="Genomic_DNA"/>
</dbReference>
<protein>
    <recommendedName>
        <fullName evidence="4">Lipoprotein</fullName>
    </recommendedName>
</protein>
<evidence type="ECO:0000313" key="2">
    <source>
        <dbReference type="EMBL" id="AJQ45355.1"/>
    </source>
</evidence>
<evidence type="ECO:0000256" key="1">
    <source>
        <dbReference type="SAM" id="SignalP"/>
    </source>
</evidence>
<gene>
    <name evidence="2" type="ORF">JM47_01965</name>
</gene>
<dbReference type="KEGG" id="ude:JM47_01965"/>
<keyword evidence="1" id="KW-0732">Signal</keyword>
<dbReference type="AlphaFoldDB" id="A0A0C5S1W3"/>
<dbReference type="HOGENOM" id="CLU_542836_0_0_14"/>
<evidence type="ECO:0008006" key="4">
    <source>
        <dbReference type="Google" id="ProtNLM"/>
    </source>
</evidence>
<accession>A0A0C5S1W3</accession>
<dbReference type="RefSeq" id="WP_208894759.1">
    <property type="nucleotide sequence ID" value="NZ_CP009770.1"/>
</dbReference>
<dbReference type="Proteomes" id="UP000032261">
    <property type="component" value="Chromosome"/>
</dbReference>
<dbReference type="PROSITE" id="PS51257">
    <property type="entry name" value="PROKAR_LIPOPROTEIN"/>
    <property type="match status" value="1"/>
</dbReference>